<reference evidence="1 2" key="1">
    <citation type="submission" date="2019-09" db="EMBL/GenBank/DDBJ databases">
        <title>A chromosome-level genome assembly of the Chinese tupelo Nyssa sinensis.</title>
        <authorList>
            <person name="Yang X."/>
            <person name="Kang M."/>
            <person name="Yang Y."/>
            <person name="Xiong H."/>
            <person name="Wang M."/>
            <person name="Zhang Z."/>
            <person name="Wang Z."/>
            <person name="Wu H."/>
            <person name="Ma T."/>
            <person name="Liu J."/>
            <person name="Xi Z."/>
        </authorList>
    </citation>
    <scope>NUCLEOTIDE SEQUENCE [LARGE SCALE GENOMIC DNA]</scope>
    <source>
        <strain evidence="1">J267</strain>
        <tissue evidence="1">Leaf</tissue>
    </source>
</reference>
<name>A0A5J4ZT78_9ASTE</name>
<evidence type="ECO:0000313" key="2">
    <source>
        <dbReference type="Proteomes" id="UP000325577"/>
    </source>
</evidence>
<accession>A0A5J4ZT78</accession>
<proteinExistence type="predicted"/>
<dbReference type="Proteomes" id="UP000325577">
    <property type="component" value="Linkage Group LG6"/>
</dbReference>
<protein>
    <submittedName>
        <fullName evidence="1">Uncharacterized protein</fullName>
    </submittedName>
</protein>
<evidence type="ECO:0000313" key="1">
    <source>
        <dbReference type="EMBL" id="KAA8520592.1"/>
    </source>
</evidence>
<dbReference type="EMBL" id="CM018049">
    <property type="protein sequence ID" value="KAA8520592.1"/>
    <property type="molecule type" value="Genomic_DNA"/>
</dbReference>
<dbReference type="AlphaFoldDB" id="A0A5J4ZT78"/>
<sequence>MAEQVTDERTGEYKIKHLIGTTVTGGGAVYRAAFFSRDRSNFDGPFVPVSIRNVDVRTLILQDKEETSKEKQKQKSKSRVVNEEAAVNPDYVILFEEVKRSWTVCHNNVVKVKNMFLENILWVVMPHMHFGSLSFRPSKPIPSRALLPSEKVV</sequence>
<gene>
    <name evidence="1" type="ORF">F0562_014848</name>
</gene>
<keyword evidence="2" id="KW-1185">Reference proteome</keyword>
<organism evidence="1 2">
    <name type="scientific">Nyssa sinensis</name>
    <dbReference type="NCBI Taxonomy" id="561372"/>
    <lineage>
        <taxon>Eukaryota</taxon>
        <taxon>Viridiplantae</taxon>
        <taxon>Streptophyta</taxon>
        <taxon>Embryophyta</taxon>
        <taxon>Tracheophyta</taxon>
        <taxon>Spermatophyta</taxon>
        <taxon>Magnoliopsida</taxon>
        <taxon>eudicotyledons</taxon>
        <taxon>Gunneridae</taxon>
        <taxon>Pentapetalae</taxon>
        <taxon>asterids</taxon>
        <taxon>Cornales</taxon>
        <taxon>Nyssaceae</taxon>
        <taxon>Nyssa</taxon>
    </lineage>
</organism>